<name>A0A9P7GHI7_9AGAR</name>
<organism evidence="3 4">
    <name type="scientific">Sphagnurus paluster</name>
    <dbReference type="NCBI Taxonomy" id="117069"/>
    <lineage>
        <taxon>Eukaryota</taxon>
        <taxon>Fungi</taxon>
        <taxon>Dikarya</taxon>
        <taxon>Basidiomycota</taxon>
        <taxon>Agaricomycotina</taxon>
        <taxon>Agaricomycetes</taxon>
        <taxon>Agaricomycetidae</taxon>
        <taxon>Agaricales</taxon>
        <taxon>Tricholomatineae</taxon>
        <taxon>Lyophyllaceae</taxon>
        <taxon>Sphagnurus</taxon>
    </lineage>
</organism>
<evidence type="ECO:0000313" key="3">
    <source>
        <dbReference type="EMBL" id="KAG5650153.1"/>
    </source>
</evidence>
<proteinExistence type="inferred from homology"/>
<protein>
    <recommendedName>
        <fullName evidence="2">PIH1 N-terminal domain-containing protein</fullName>
    </recommendedName>
</protein>
<dbReference type="PANTHER" id="PTHR22997">
    <property type="entry name" value="PIH1 DOMAIN-CONTAINING PROTEIN 1"/>
    <property type="match status" value="1"/>
</dbReference>
<dbReference type="Proteomes" id="UP000717328">
    <property type="component" value="Unassembled WGS sequence"/>
</dbReference>
<dbReference type="AlphaFoldDB" id="A0A9P7GHI7"/>
<reference evidence="3" key="1">
    <citation type="submission" date="2021-02" db="EMBL/GenBank/DDBJ databases">
        <authorList>
            <person name="Nieuwenhuis M."/>
            <person name="Van De Peppel L.J.J."/>
        </authorList>
    </citation>
    <scope>NUCLEOTIDE SEQUENCE</scope>
    <source>
        <strain evidence="3">D49</strain>
    </source>
</reference>
<dbReference type="Pfam" id="PF08190">
    <property type="entry name" value="PIH1"/>
    <property type="match status" value="1"/>
</dbReference>
<reference evidence="3" key="2">
    <citation type="submission" date="2021-10" db="EMBL/GenBank/DDBJ databases">
        <title>Phylogenomics reveals ancestral predisposition of the termite-cultivated fungus Termitomyces towards a domesticated lifestyle.</title>
        <authorList>
            <person name="Auxier B."/>
            <person name="Grum-Grzhimaylo A."/>
            <person name="Cardenas M.E."/>
            <person name="Lodge J.D."/>
            <person name="Laessoe T."/>
            <person name="Pedersen O."/>
            <person name="Smith M.E."/>
            <person name="Kuyper T.W."/>
            <person name="Franco-Molano E.A."/>
            <person name="Baroni T.J."/>
            <person name="Aanen D.K."/>
        </authorList>
    </citation>
    <scope>NUCLEOTIDE SEQUENCE</scope>
    <source>
        <strain evidence="3">D49</strain>
    </source>
</reference>
<comment type="caution">
    <text evidence="3">The sequence shown here is derived from an EMBL/GenBank/DDBJ whole genome shotgun (WGS) entry which is preliminary data.</text>
</comment>
<evidence type="ECO:0000313" key="4">
    <source>
        <dbReference type="Proteomes" id="UP000717328"/>
    </source>
</evidence>
<feature type="domain" description="PIH1 N-terminal" evidence="2">
    <location>
        <begin position="10"/>
        <end position="148"/>
    </location>
</feature>
<evidence type="ECO:0000256" key="1">
    <source>
        <dbReference type="ARBA" id="ARBA00008511"/>
    </source>
</evidence>
<accession>A0A9P7GHI7</accession>
<dbReference type="GO" id="GO:0005737">
    <property type="term" value="C:cytoplasm"/>
    <property type="evidence" value="ECO:0007669"/>
    <property type="project" value="TreeGrafter"/>
</dbReference>
<keyword evidence="4" id="KW-1185">Reference proteome</keyword>
<sequence>MSNSKKPVTLTPRAGFCVKTTTLQPARAIPVGLKVFVNIAYDDNVPAPPPASEDTIRRAMNGEEDTWFVPVVVSDGRQDKDKSGKPSLVFDCVFHTSVRPRTLTEPEYKLFIVELGLQRIEAQSTLVLSRHIATPNIASKGKLAPRTVLIPDFLAPSPSSPSSSFTATPQAKPKPLIQELPKNEDEIASSAAAATDALIQELEAPKPKGILKTPTSALPAPAPALPIGPPLSWTWVLSEGTKDRKIEIRIRVPNLTRAQISQATLDVEPRRFILSLPPSAPSTSSSPSATALTNTLDVDLTRSDAELVALAGSSPSSDSGATNALTLKRQRALDVAGARAEWRLGEGMLVLFV</sequence>
<dbReference type="OrthoDB" id="5135119at2759"/>
<evidence type="ECO:0000259" key="2">
    <source>
        <dbReference type="Pfam" id="PF08190"/>
    </source>
</evidence>
<dbReference type="PANTHER" id="PTHR22997:SF0">
    <property type="entry name" value="PIH1 DOMAIN-CONTAINING PROTEIN 1"/>
    <property type="match status" value="1"/>
</dbReference>
<dbReference type="InterPro" id="IPR012981">
    <property type="entry name" value="PIH1_N"/>
</dbReference>
<dbReference type="InterPro" id="IPR050734">
    <property type="entry name" value="PIH1/Kintoun_subfamily"/>
</dbReference>
<gene>
    <name evidence="3" type="ORF">H0H81_000519</name>
</gene>
<comment type="similarity">
    <text evidence="1">Belongs to the PIH1 family.</text>
</comment>
<dbReference type="EMBL" id="JABCKI010000538">
    <property type="protein sequence ID" value="KAG5650153.1"/>
    <property type="molecule type" value="Genomic_DNA"/>
</dbReference>